<keyword evidence="2" id="KW-0963">Cytoplasm</keyword>
<dbReference type="GO" id="GO:0090071">
    <property type="term" value="P:negative regulation of ribosome biogenesis"/>
    <property type="evidence" value="ECO:0007669"/>
    <property type="project" value="UniProtKB-UniRule"/>
</dbReference>
<organism evidence="3 4">
    <name type="scientific">Pelagicoccus albus</name>
    <dbReference type="NCBI Taxonomy" id="415222"/>
    <lineage>
        <taxon>Bacteria</taxon>
        <taxon>Pseudomonadati</taxon>
        <taxon>Verrucomicrobiota</taxon>
        <taxon>Opitutia</taxon>
        <taxon>Puniceicoccales</taxon>
        <taxon>Pelagicoccaceae</taxon>
        <taxon>Pelagicoccus</taxon>
    </lineage>
</organism>
<comment type="subunit">
    <text evidence="2">Interacts with ribosomal protein uL14 (rplN).</text>
</comment>
<dbReference type="GO" id="GO:0017148">
    <property type="term" value="P:negative regulation of translation"/>
    <property type="evidence" value="ECO:0007669"/>
    <property type="project" value="UniProtKB-UniRule"/>
</dbReference>
<proteinExistence type="inferred from homology"/>
<evidence type="ECO:0000313" key="4">
    <source>
        <dbReference type="Proteomes" id="UP000526501"/>
    </source>
</evidence>
<dbReference type="GO" id="GO:0005737">
    <property type="term" value="C:cytoplasm"/>
    <property type="evidence" value="ECO:0007669"/>
    <property type="project" value="UniProtKB-SubCell"/>
</dbReference>
<comment type="caution">
    <text evidence="3">The sequence shown here is derived from an EMBL/GenBank/DDBJ whole genome shotgun (WGS) entry which is preliminary data.</text>
</comment>
<reference evidence="3 4" key="1">
    <citation type="submission" date="2020-07" db="EMBL/GenBank/DDBJ databases">
        <authorList>
            <person name="Feng X."/>
        </authorList>
    </citation>
    <scope>NUCLEOTIDE SEQUENCE [LARGE SCALE GENOMIC DNA]</scope>
    <source>
        <strain evidence="3 4">JCM23202</strain>
    </source>
</reference>
<dbReference type="GO" id="GO:0043023">
    <property type="term" value="F:ribosomal large subunit binding"/>
    <property type="evidence" value="ECO:0007669"/>
    <property type="project" value="TreeGrafter"/>
</dbReference>
<dbReference type="EMBL" id="JACHVC010000012">
    <property type="protein sequence ID" value="MBC2606467.1"/>
    <property type="molecule type" value="Genomic_DNA"/>
</dbReference>
<keyword evidence="2" id="KW-0810">Translation regulation</keyword>
<protein>
    <recommendedName>
        <fullName evidence="2">Ribosomal silencing factor RsfS</fullName>
    </recommendedName>
</protein>
<dbReference type="Pfam" id="PF02410">
    <property type="entry name" value="RsfS"/>
    <property type="match status" value="1"/>
</dbReference>
<sequence>MSTEPNVELNGEELLALCCKTLDDAKAEDIVALDVRETSSITNYLVLASGLAEAHLRALRRDLDKALKNHKVKILGVDEGEFSGWAVVDAFDIMIHLFSQETRDTYKLESLWKDAVPVDVEKLLAR</sequence>
<dbReference type="Gene3D" id="3.30.460.10">
    <property type="entry name" value="Beta Polymerase, domain 2"/>
    <property type="match status" value="1"/>
</dbReference>
<dbReference type="InterPro" id="IPR043519">
    <property type="entry name" value="NT_sf"/>
</dbReference>
<dbReference type="GO" id="GO:0042256">
    <property type="term" value="P:cytosolic ribosome assembly"/>
    <property type="evidence" value="ECO:0007669"/>
    <property type="project" value="UniProtKB-UniRule"/>
</dbReference>
<dbReference type="HAMAP" id="MF_01477">
    <property type="entry name" value="Iojap_RsfS"/>
    <property type="match status" value="1"/>
</dbReference>
<keyword evidence="2" id="KW-0678">Repressor</keyword>
<dbReference type="PANTHER" id="PTHR21043:SF0">
    <property type="entry name" value="MITOCHONDRIAL ASSEMBLY OF RIBOSOMAL LARGE SUBUNIT PROTEIN 1"/>
    <property type="match status" value="1"/>
</dbReference>
<dbReference type="RefSeq" id="WP_185660339.1">
    <property type="nucleotide sequence ID" value="NZ_CAWPOO010000012.1"/>
</dbReference>
<dbReference type="Proteomes" id="UP000526501">
    <property type="component" value="Unassembled WGS sequence"/>
</dbReference>
<keyword evidence="4" id="KW-1185">Reference proteome</keyword>
<evidence type="ECO:0000256" key="1">
    <source>
        <dbReference type="ARBA" id="ARBA00010574"/>
    </source>
</evidence>
<name>A0A7X1B6J9_9BACT</name>
<comment type="subcellular location">
    <subcellularLocation>
        <location evidence="2">Cytoplasm</location>
    </subcellularLocation>
</comment>
<evidence type="ECO:0000256" key="2">
    <source>
        <dbReference type="HAMAP-Rule" id="MF_01477"/>
    </source>
</evidence>
<gene>
    <name evidence="2 3" type="primary">rsfS</name>
    <name evidence="3" type="ORF">H5P27_10475</name>
</gene>
<comment type="function">
    <text evidence="2">Functions as a ribosomal silencing factor. Interacts with ribosomal protein uL14 (rplN), blocking formation of intersubunit bridge B8. Prevents association of the 30S and 50S ribosomal subunits and the formation of functional ribosomes, thus repressing translation.</text>
</comment>
<dbReference type="SUPFAM" id="SSF81301">
    <property type="entry name" value="Nucleotidyltransferase"/>
    <property type="match status" value="1"/>
</dbReference>
<dbReference type="PANTHER" id="PTHR21043">
    <property type="entry name" value="IOJAP SUPERFAMILY ORTHOLOG"/>
    <property type="match status" value="1"/>
</dbReference>
<dbReference type="InterPro" id="IPR004394">
    <property type="entry name" value="Iojap/RsfS/C7orf30"/>
</dbReference>
<accession>A0A7X1B6J9</accession>
<evidence type="ECO:0000313" key="3">
    <source>
        <dbReference type="EMBL" id="MBC2606467.1"/>
    </source>
</evidence>
<comment type="similarity">
    <text evidence="1 2">Belongs to the Iojap/RsfS family.</text>
</comment>
<dbReference type="AlphaFoldDB" id="A0A7X1B6J9"/>
<dbReference type="NCBIfam" id="TIGR00090">
    <property type="entry name" value="rsfS_iojap_ybeB"/>
    <property type="match status" value="1"/>
</dbReference>